<dbReference type="KEGG" id="gtr:GLOTRDRAFT_128816"/>
<dbReference type="STRING" id="670483.S7Q821"/>
<reference evidence="4 5" key="1">
    <citation type="journal article" date="2012" name="Science">
        <title>The Paleozoic origin of enzymatic lignin decomposition reconstructed from 31 fungal genomes.</title>
        <authorList>
            <person name="Floudas D."/>
            <person name="Binder M."/>
            <person name="Riley R."/>
            <person name="Barry K."/>
            <person name="Blanchette R.A."/>
            <person name="Henrissat B."/>
            <person name="Martinez A.T."/>
            <person name="Otillar R."/>
            <person name="Spatafora J.W."/>
            <person name="Yadav J.S."/>
            <person name="Aerts A."/>
            <person name="Benoit I."/>
            <person name="Boyd A."/>
            <person name="Carlson A."/>
            <person name="Copeland A."/>
            <person name="Coutinho P.M."/>
            <person name="de Vries R.P."/>
            <person name="Ferreira P."/>
            <person name="Findley K."/>
            <person name="Foster B."/>
            <person name="Gaskell J."/>
            <person name="Glotzer D."/>
            <person name="Gorecki P."/>
            <person name="Heitman J."/>
            <person name="Hesse C."/>
            <person name="Hori C."/>
            <person name="Igarashi K."/>
            <person name="Jurgens J.A."/>
            <person name="Kallen N."/>
            <person name="Kersten P."/>
            <person name="Kohler A."/>
            <person name="Kuees U."/>
            <person name="Kumar T.K.A."/>
            <person name="Kuo A."/>
            <person name="LaButti K."/>
            <person name="Larrondo L.F."/>
            <person name="Lindquist E."/>
            <person name="Ling A."/>
            <person name="Lombard V."/>
            <person name="Lucas S."/>
            <person name="Lundell T."/>
            <person name="Martin R."/>
            <person name="McLaughlin D.J."/>
            <person name="Morgenstern I."/>
            <person name="Morin E."/>
            <person name="Murat C."/>
            <person name="Nagy L.G."/>
            <person name="Nolan M."/>
            <person name="Ohm R.A."/>
            <person name="Patyshakuliyeva A."/>
            <person name="Rokas A."/>
            <person name="Ruiz-Duenas F.J."/>
            <person name="Sabat G."/>
            <person name="Salamov A."/>
            <person name="Samejima M."/>
            <person name="Schmutz J."/>
            <person name="Slot J.C."/>
            <person name="St John F."/>
            <person name="Stenlid J."/>
            <person name="Sun H."/>
            <person name="Sun S."/>
            <person name="Syed K."/>
            <person name="Tsang A."/>
            <person name="Wiebenga A."/>
            <person name="Young D."/>
            <person name="Pisabarro A."/>
            <person name="Eastwood D.C."/>
            <person name="Martin F."/>
            <person name="Cullen D."/>
            <person name="Grigoriev I.V."/>
            <person name="Hibbett D.S."/>
        </authorList>
    </citation>
    <scope>NUCLEOTIDE SEQUENCE [LARGE SCALE GENOMIC DNA]</scope>
    <source>
        <strain evidence="4 5">ATCC 11539</strain>
    </source>
</reference>
<feature type="region of interest" description="Disordered" evidence="1">
    <location>
        <begin position="283"/>
        <end position="316"/>
    </location>
</feature>
<evidence type="ECO:0000256" key="1">
    <source>
        <dbReference type="SAM" id="MobiDB-lite"/>
    </source>
</evidence>
<evidence type="ECO:0000313" key="5">
    <source>
        <dbReference type="Proteomes" id="UP000030669"/>
    </source>
</evidence>
<dbReference type="EMBL" id="KB469301">
    <property type="protein sequence ID" value="EPQ55593.1"/>
    <property type="molecule type" value="Genomic_DNA"/>
</dbReference>
<keyword evidence="2" id="KW-0472">Membrane</keyword>
<evidence type="ECO:0000256" key="2">
    <source>
        <dbReference type="SAM" id="Phobius"/>
    </source>
</evidence>
<feature type="transmembrane region" description="Helical" evidence="2">
    <location>
        <begin position="163"/>
        <end position="183"/>
    </location>
</feature>
<feature type="transmembrane region" description="Helical" evidence="2">
    <location>
        <begin position="115"/>
        <end position="143"/>
    </location>
</feature>
<keyword evidence="5" id="KW-1185">Reference proteome</keyword>
<gene>
    <name evidence="4" type="ORF">GLOTRDRAFT_128816</name>
</gene>
<dbReference type="GeneID" id="19301796"/>
<proteinExistence type="predicted"/>
<sequence>MSASTNVVVAAQRLQVVRYTQVASMAVLIAEWCFVIGEEVEYVWKGRWTYLKVFYLLSRYTPFLDTPFNLLNYLTPRIKPEASPLTATSTFVGMSISEYILIARTYALYGRSRTIGLFMLITVSICTVAGAITLSLFEVSLVFGPLPSPEIPGCILSEGSNIAFVNFIILLGWEFFIVCLTAYRGIRDLRISRGPMAQTLYRDGIFFFFILLLLSTANIIVFVVAPLEYLDLVDTLTRCLHSIICCRVLLNLRGAANDTGSGAPSTGRPVSSLRFMKVLGARRTPADSEFDSTVGDGSLPLHELGSSRPADPELER</sequence>
<dbReference type="Pfam" id="PF20151">
    <property type="entry name" value="DUF6533"/>
    <property type="match status" value="1"/>
</dbReference>
<feature type="transmembrane region" description="Helical" evidence="2">
    <location>
        <begin position="204"/>
        <end position="227"/>
    </location>
</feature>
<keyword evidence="2" id="KW-1133">Transmembrane helix</keyword>
<feature type="domain" description="DUF6533" evidence="3">
    <location>
        <begin position="19"/>
        <end position="64"/>
    </location>
</feature>
<dbReference type="InterPro" id="IPR045340">
    <property type="entry name" value="DUF6533"/>
</dbReference>
<accession>S7Q821</accession>
<dbReference type="HOGENOM" id="CLU_035509_11_3_1"/>
<organism evidence="4 5">
    <name type="scientific">Gloeophyllum trabeum (strain ATCC 11539 / FP-39264 / Madison 617)</name>
    <name type="common">Brown rot fungus</name>
    <dbReference type="NCBI Taxonomy" id="670483"/>
    <lineage>
        <taxon>Eukaryota</taxon>
        <taxon>Fungi</taxon>
        <taxon>Dikarya</taxon>
        <taxon>Basidiomycota</taxon>
        <taxon>Agaricomycotina</taxon>
        <taxon>Agaricomycetes</taxon>
        <taxon>Gloeophyllales</taxon>
        <taxon>Gloeophyllaceae</taxon>
        <taxon>Gloeophyllum</taxon>
    </lineage>
</organism>
<dbReference type="eggNOG" id="ENOG502SUNE">
    <property type="taxonomic scope" value="Eukaryota"/>
</dbReference>
<dbReference type="Proteomes" id="UP000030669">
    <property type="component" value="Unassembled WGS sequence"/>
</dbReference>
<evidence type="ECO:0000259" key="3">
    <source>
        <dbReference type="Pfam" id="PF20151"/>
    </source>
</evidence>
<dbReference type="OMA" id="SKRIWWI"/>
<evidence type="ECO:0000313" key="4">
    <source>
        <dbReference type="EMBL" id="EPQ55593.1"/>
    </source>
</evidence>
<keyword evidence="2" id="KW-0812">Transmembrane</keyword>
<protein>
    <recommendedName>
        <fullName evidence="3">DUF6533 domain-containing protein</fullName>
    </recommendedName>
</protein>
<dbReference type="AlphaFoldDB" id="S7Q821"/>
<dbReference type="OrthoDB" id="3350812at2759"/>
<name>S7Q821_GLOTA</name>
<dbReference type="RefSeq" id="XP_007865669.1">
    <property type="nucleotide sequence ID" value="XM_007867478.1"/>
</dbReference>